<feature type="repeat" description="WD" evidence="3">
    <location>
        <begin position="211"/>
        <end position="251"/>
    </location>
</feature>
<dbReference type="Pfam" id="PF00400">
    <property type="entry name" value="WD40"/>
    <property type="match status" value="2"/>
</dbReference>
<dbReference type="PANTHER" id="PTHR19848:SF8">
    <property type="entry name" value="F-BOX AND WD REPEAT DOMAIN CONTAINING 7"/>
    <property type="match status" value="1"/>
</dbReference>
<keyword evidence="2" id="KW-0677">Repeat</keyword>
<dbReference type="Gene3D" id="2.130.10.10">
    <property type="entry name" value="YVTN repeat-like/Quinoprotein amine dehydrogenase"/>
    <property type="match status" value="2"/>
</dbReference>
<comment type="caution">
    <text evidence="5">The sequence shown here is derived from an EMBL/GenBank/DDBJ whole genome shotgun (WGS) entry which is preliminary data.</text>
</comment>
<dbReference type="InterPro" id="IPR036322">
    <property type="entry name" value="WD40_repeat_dom_sf"/>
</dbReference>
<dbReference type="SMART" id="SM00320">
    <property type="entry name" value="WD40"/>
    <property type="match status" value="5"/>
</dbReference>
<feature type="region of interest" description="Disordered" evidence="4">
    <location>
        <begin position="562"/>
        <end position="637"/>
    </location>
</feature>
<protein>
    <submittedName>
        <fullName evidence="5">Uncharacterized protein</fullName>
    </submittedName>
</protein>
<feature type="compositionally biased region" description="Polar residues" evidence="4">
    <location>
        <begin position="617"/>
        <end position="633"/>
    </location>
</feature>
<keyword evidence="6" id="KW-1185">Reference proteome</keyword>
<dbReference type="SUPFAM" id="SSF50978">
    <property type="entry name" value="WD40 repeat-like"/>
    <property type="match status" value="1"/>
</dbReference>
<dbReference type="InterPro" id="IPR001680">
    <property type="entry name" value="WD40_rpt"/>
</dbReference>
<sequence>MGAVCYKPKPATITKEDVLRALNDKLVKDSITPYFKAQTIQSHWEFSFNQANRNTSDMTKHTNAAEARQGRQMMQEHRLASGHRLTSQLNMDTHGETNVLAQSASALNSQKAKQSTFNLLNTQYKSGQVTGTLSETAIATSRMNQLQKIEAQDDLQLKIMSYYGVRDKVYDTLSILSKDSLQFMRRNHDKMERKISSMANERVRIGSVKSVEDHSSGVNQIVKLSQKEVVTASDDCTMKVWSVTTASTSQYQASLKSELQIQTETITCLVSSGPLINSNPSGAQRRELLVAGCHSGNIIIISASTIKPSASSTQIKKEQFNTAHNNLIRVATSIESLNHRYFATADVCGIVRVWHSTLKTSIVIDIDLKQAMSYNSMIELTGLLKDSSQFRDTAMIACALKNQKIHLVLLQPLEKSYQIVKTITTQSQKPTCLIQLTNRLLAVGVGSLREPGKIEIHQISGSSDKPPIAILSQHKDMIDTLIKVDLPKFHQHHPNSSPNVQWLVSASRDHQLTLWKFYGGHPMRRTQLNLTNSMKRQNQSSRMLMSERLSAEDYINRNNHRTTFQKDQMTSQHNKDAKSSNSSSELDDNADPLNRGRLEASPLVKKKVNKTHREVSQQRSGAAQLGEPSNNACEESKFDDYSQADESAINKMMEGSSPDMRFLRDRLAAEEDESPFIDHFYSVESGHKDFVRSLVQTNNNFTLITASEDKTVKLFSITNGPSVSAQNSQL</sequence>
<dbReference type="Proteomes" id="UP000785679">
    <property type="component" value="Unassembled WGS sequence"/>
</dbReference>
<reference evidence="5" key="1">
    <citation type="submission" date="2019-06" db="EMBL/GenBank/DDBJ databases">
        <authorList>
            <person name="Zheng W."/>
        </authorList>
    </citation>
    <scope>NUCLEOTIDE SEQUENCE</scope>
    <source>
        <strain evidence="5">QDHG01</strain>
    </source>
</reference>
<proteinExistence type="predicted"/>
<accession>A0A8J8NGD1</accession>
<dbReference type="EMBL" id="RRYP01017290">
    <property type="protein sequence ID" value="TNV74204.1"/>
    <property type="molecule type" value="Genomic_DNA"/>
</dbReference>
<evidence type="ECO:0000256" key="1">
    <source>
        <dbReference type="ARBA" id="ARBA00022574"/>
    </source>
</evidence>
<evidence type="ECO:0000256" key="4">
    <source>
        <dbReference type="SAM" id="MobiDB-lite"/>
    </source>
</evidence>
<evidence type="ECO:0000256" key="3">
    <source>
        <dbReference type="PROSITE-ProRule" id="PRU00221"/>
    </source>
</evidence>
<dbReference type="PANTHER" id="PTHR19848">
    <property type="entry name" value="WD40 REPEAT PROTEIN"/>
    <property type="match status" value="1"/>
</dbReference>
<feature type="repeat" description="WD" evidence="3">
    <location>
        <begin position="684"/>
        <end position="725"/>
    </location>
</feature>
<organism evidence="5 6">
    <name type="scientific">Halteria grandinella</name>
    <dbReference type="NCBI Taxonomy" id="5974"/>
    <lineage>
        <taxon>Eukaryota</taxon>
        <taxon>Sar</taxon>
        <taxon>Alveolata</taxon>
        <taxon>Ciliophora</taxon>
        <taxon>Intramacronucleata</taxon>
        <taxon>Spirotrichea</taxon>
        <taxon>Stichotrichia</taxon>
        <taxon>Sporadotrichida</taxon>
        <taxon>Halteriidae</taxon>
        <taxon>Halteria</taxon>
    </lineage>
</organism>
<dbReference type="AlphaFoldDB" id="A0A8J8NGD1"/>
<keyword evidence="1 3" id="KW-0853">WD repeat</keyword>
<dbReference type="OrthoDB" id="10539828at2759"/>
<feature type="compositionally biased region" description="Polar residues" evidence="4">
    <location>
        <begin position="562"/>
        <end position="572"/>
    </location>
</feature>
<dbReference type="PROSITE" id="PS50082">
    <property type="entry name" value="WD_REPEATS_2"/>
    <property type="match status" value="2"/>
</dbReference>
<evidence type="ECO:0000313" key="5">
    <source>
        <dbReference type="EMBL" id="TNV74204.1"/>
    </source>
</evidence>
<dbReference type="InterPro" id="IPR015943">
    <property type="entry name" value="WD40/YVTN_repeat-like_dom_sf"/>
</dbReference>
<name>A0A8J8NGD1_HALGN</name>
<evidence type="ECO:0000256" key="2">
    <source>
        <dbReference type="ARBA" id="ARBA00022737"/>
    </source>
</evidence>
<evidence type="ECO:0000313" key="6">
    <source>
        <dbReference type="Proteomes" id="UP000785679"/>
    </source>
</evidence>
<gene>
    <name evidence="5" type="ORF">FGO68_gene5244</name>
</gene>